<evidence type="ECO:0000313" key="1">
    <source>
        <dbReference type="EMBL" id="KAF6161512.1"/>
    </source>
</evidence>
<name>A0A7J7N3A1_9MAGN</name>
<gene>
    <name evidence="1" type="ORF">GIB67_009391</name>
</gene>
<accession>A0A7J7N3A1</accession>
<dbReference type="EMBL" id="JACGCM010001129">
    <property type="protein sequence ID" value="KAF6161512.1"/>
    <property type="molecule type" value="Genomic_DNA"/>
</dbReference>
<keyword evidence="2" id="KW-1185">Reference proteome</keyword>
<reference evidence="1 2" key="1">
    <citation type="journal article" date="2020" name="IScience">
        <title>Genome Sequencing of the Endangered Kingdonia uniflora (Circaeasteraceae, Ranunculales) Reveals Potential Mechanisms of Evolutionary Specialization.</title>
        <authorList>
            <person name="Sun Y."/>
            <person name="Deng T."/>
            <person name="Zhang A."/>
            <person name="Moore M.J."/>
            <person name="Landis J.B."/>
            <person name="Lin N."/>
            <person name="Zhang H."/>
            <person name="Zhang X."/>
            <person name="Huang J."/>
            <person name="Zhang X."/>
            <person name="Sun H."/>
            <person name="Wang H."/>
        </authorList>
    </citation>
    <scope>NUCLEOTIDE SEQUENCE [LARGE SCALE GENOMIC DNA]</scope>
    <source>
        <strain evidence="1">TB1705</strain>
        <tissue evidence="1">Leaf</tissue>
    </source>
</reference>
<dbReference type="OrthoDB" id="1928976at2759"/>
<comment type="caution">
    <text evidence="1">The sequence shown here is derived from an EMBL/GenBank/DDBJ whole genome shotgun (WGS) entry which is preliminary data.</text>
</comment>
<dbReference type="PANTHER" id="PTHR45786:SF74">
    <property type="entry name" value="ATP-DEPENDENT DNA HELICASE"/>
    <property type="match status" value="1"/>
</dbReference>
<dbReference type="Proteomes" id="UP000541444">
    <property type="component" value="Unassembled WGS sequence"/>
</dbReference>
<dbReference type="PANTHER" id="PTHR45786">
    <property type="entry name" value="DNA BINDING PROTEIN-LIKE"/>
    <property type="match status" value="1"/>
</dbReference>
<proteinExistence type="predicted"/>
<organism evidence="1 2">
    <name type="scientific">Kingdonia uniflora</name>
    <dbReference type="NCBI Taxonomy" id="39325"/>
    <lineage>
        <taxon>Eukaryota</taxon>
        <taxon>Viridiplantae</taxon>
        <taxon>Streptophyta</taxon>
        <taxon>Embryophyta</taxon>
        <taxon>Tracheophyta</taxon>
        <taxon>Spermatophyta</taxon>
        <taxon>Magnoliopsida</taxon>
        <taxon>Ranunculales</taxon>
        <taxon>Circaeasteraceae</taxon>
        <taxon>Kingdonia</taxon>
    </lineage>
</organism>
<sequence>MDVLCIHYSALYWRDERLRVSLINNPRFGQYCLQGKIRVPNLDQLPNELQELYDGNEPRSRSFQKYIREYNAANAFKSLEVTMDDRVILGRGPSSFAIHGELHLRIGILLPNQGQKVMHVQLYIYNPGIALYTRQRRDPHFRRGNPFCELYRRAYEVLEDAVGEDENFNMPAYLHYSALIDHRRYNLPYPDEIVVILPRFGLKISSVRDIIVYHKAEQGLMRICECRPAYLPFHYVLLFPTGQLGWSIHLKHWNMVRNTWYSSGKSLT</sequence>
<evidence type="ECO:0000313" key="2">
    <source>
        <dbReference type="Proteomes" id="UP000541444"/>
    </source>
</evidence>
<dbReference type="AlphaFoldDB" id="A0A7J7N3A1"/>
<evidence type="ECO:0008006" key="3">
    <source>
        <dbReference type="Google" id="ProtNLM"/>
    </source>
</evidence>
<protein>
    <recommendedName>
        <fullName evidence="3">Helitron helicase-like domain-containing protein</fullName>
    </recommendedName>
</protein>